<evidence type="ECO:0000256" key="1">
    <source>
        <dbReference type="ARBA" id="ARBA00004821"/>
    </source>
</evidence>
<dbReference type="EMBL" id="CP036316">
    <property type="protein sequence ID" value="QDT64518.1"/>
    <property type="molecule type" value="Genomic_DNA"/>
</dbReference>
<dbReference type="InterPro" id="IPR000544">
    <property type="entry name" value="Octanoyltransferase"/>
</dbReference>
<comment type="similarity">
    <text evidence="5">Belongs to the LipB family.</text>
</comment>
<keyword evidence="2 5" id="KW-0808">Transferase</keyword>
<evidence type="ECO:0000256" key="3">
    <source>
        <dbReference type="ARBA" id="ARBA00023315"/>
    </source>
</evidence>
<dbReference type="GO" id="GO:0009249">
    <property type="term" value="P:protein lipoylation"/>
    <property type="evidence" value="ECO:0007669"/>
    <property type="project" value="InterPro"/>
</dbReference>
<dbReference type="Gene3D" id="3.30.930.10">
    <property type="entry name" value="Bira Bifunctional Protein, Domain 2"/>
    <property type="match status" value="1"/>
</dbReference>
<comment type="function">
    <text evidence="4 5">Catalyzes the transfer of endogenously produced octanoic acid from octanoyl-acyl-carrier-protein onto the lipoyl domains of lipoate-dependent enzymes. Lipoyl-ACP can also act as a substrate although octanoyl-ACP is likely to be the physiological substrate.</text>
</comment>
<name>A0A517T820_9PLAN</name>
<protein>
    <recommendedName>
        <fullName evidence="5">Octanoyltransferase</fullName>
        <ecNumber evidence="5">2.3.1.181</ecNumber>
    </recommendedName>
</protein>
<dbReference type="KEGG" id="chya:V22_17530"/>
<comment type="pathway">
    <text evidence="1 5">Protein modification; protein lipoylation via endogenous pathway; protein N(6)-(lipoyl)lysine from octanoyl-[acyl-carrier-protein]: step 1/2.</text>
</comment>
<dbReference type="PROSITE" id="PS51733">
    <property type="entry name" value="BPL_LPL_CATALYTIC"/>
    <property type="match status" value="1"/>
</dbReference>
<dbReference type="InterPro" id="IPR045864">
    <property type="entry name" value="aa-tRNA-synth_II/BPL/LPL"/>
</dbReference>
<evidence type="ECO:0000256" key="2">
    <source>
        <dbReference type="ARBA" id="ARBA00022679"/>
    </source>
</evidence>
<evidence type="ECO:0000256" key="5">
    <source>
        <dbReference type="PIRNR" id="PIRNR016262"/>
    </source>
</evidence>
<evidence type="ECO:0000256" key="4">
    <source>
        <dbReference type="ARBA" id="ARBA00024732"/>
    </source>
</evidence>
<dbReference type="PIRSF" id="PIRSF016262">
    <property type="entry name" value="LPLase"/>
    <property type="match status" value="1"/>
</dbReference>
<keyword evidence="8" id="KW-1185">Reference proteome</keyword>
<dbReference type="PANTHER" id="PTHR10993:SF7">
    <property type="entry name" value="LIPOYLTRANSFERASE 2, MITOCHONDRIAL-RELATED"/>
    <property type="match status" value="1"/>
</dbReference>
<dbReference type="Proteomes" id="UP000319976">
    <property type="component" value="Chromosome"/>
</dbReference>
<dbReference type="UniPathway" id="UPA00538">
    <property type="reaction ID" value="UER00592"/>
</dbReference>
<evidence type="ECO:0000313" key="8">
    <source>
        <dbReference type="Proteomes" id="UP000319976"/>
    </source>
</evidence>
<evidence type="ECO:0000259" key="6">
    <source>
        <dbReference type="PROSITE" id="PS51733"/>
    </source>
</evidence>
<sequence length="251" mass="27968">MRTFESMTSHSGNSAPRSDTLEVYLLGPVDFDSALFLQERAHYEVSGRDDRQGVLFLCEHPPTMTIGREGSRAHWNVDPHEFSSRLIPTRWLNRGGGCRMHSPGQLAAYPVLPLDRLECGLDDFRRRLEQSIIDMCGDLRVPAWQCKLGAGVAGRLGRFATIGAAVKRGVSHHGMFIDVAPDMDLIRLVSNGPGAERATCLSALRQRAVSMHAVREGLIRHLASQFGYKNYHIYSSHSLLKRSRKVVHVPA</sequence>
<reference evidence="7 8" key="1">
    <citation type="submission" date="2019-02" db="EMBL/GenBank/DDBJ databases">
        <title>Deep-cultivation of Planctomycetes and their phenomic and genomic characterization uncovers novel biology.</title>
        <authorList>
            <person name="Wiegand S."/>
            <person name="Jogler M."/>
            <person name="Boedeker C."/>
            <person name="Pinto D."/>
            <person name="Vollmers J."/>
            <person name="Rivas-Marin E."/>
            <person name="Kohn T."/>
            <person name="Peeters S.H."/>
            <person name="Heuer A."/>
            <person name="Rast P."/>
            <person name="Oberbeckmann S."/>
            <person name="Bunk B."/>
            <person name="Jeske O."/>
            <person name="Meyerdierks A."/>
            <person name="Storesund J.E."/>
            <person name="Kallscheuer N."/>
            <person name="Luecker S."/>
            <person name="Lage O.M."/>
            <person name="Pohl T."/>
            <person name="Merkel B.J."/>
            <person name="Hornburger P."/>
            <person name="Mueller R.-W."/>
            <person name="Bruemmer F."/>
            <person name="Labrenz M."/>
            <person name="Spormann A.M."/>
            <person name="Op den Camp H."/>
            <person name="Overmann J."/>
            <person name="Amann R."/>
            <person name="Jetten M.S.M."/>
            <person name="Mascher T."/>
            <person name="Medema M.H."/>
            <person name="Devos D.P."/>
            <person name="Kaster A.-K."/>
            <person name="Ovreas L."/>
            <person name="Rohde M."/>
            <person name="Galperin M.Y."/>
            <person name="Jogler C."/>
        </authorList>
    </citation>
    <scope>NUCLEOTIDE SEQUENCE [LARGE SCALE GENOMIC DNA]</scope>
    <source>
        <strain evidence="7 8">V22</strain>
    </source>
</reference>
<dbReference type="EC" id="2.3.1.181" evidence="5"/>
<accession>A0A517T820</accession>
<dbReference type="AlphaFoldDB" id="A0A517T820"/>
<comment type="catalytic activity">
    <reaction evidence="5">
        <text>octanoyl-[ACP] + L-lysyl-[protein] = N(6)-octanoyl-L-lysyl-[protein] + holo-[ACP] + H(+)</text>
        <dbReference type="Rhea" id="RHEA:17665"/>
        <dbReference type="Rhea" id="RHEA-COMP:9636"/>
        <dbReference type="Rhea" id="RHEA-COMP:9685"/>
        <dbReference type="Rhea" id="RHEA-COMP:9752"/>
        <dbReference type="Rhea" id="RHEA-COMP:9928"/>
        <dbReference type="ChEBI" id="CHEBI:15378"/>
        <dbReference type="ChEBI" id="CHEBI:29969"/>
        <dbReference type="ChEBI" id="CHEBI:64479"/>
        <dbReference type="ChEBI" id="CHEBI:78463"/>
        <dbReference type="ChEBI" id="CHEBI:78809"/>
        <dbReference type="EC" id="2.3.1.181"/>
    </reaction>
</comment>
<dbReference type="Pfam" id="PF21948">
    <property type="entry name" value="LplA-B_cat"/>
    <property type="match status" value="1"/>
</dbReference>
<keyword evidence="3 5" id="KW-0012">Acyltransferase</keyword>
<evidence type="ECO:0000313" key="7">
    <source>
        <dbReference type="EMBL" id="QDT64518.1"/>
    </source>
</evidence>
<dbReference type="SUPFAM" id="SSF55681">
    <property type="entry name" value="Class II aaRS and biotin synthetases"/>
    <property type="match status" value="1"/>
</dbReference>
<dbReference type="GO" id="GO:0033819">
    <property type="term" value="F:lipoyl(octanoyl) transferase activity"/>
    <property type="evidence" value="ECO:0007669"/>
    <property type="project" value="UniProtKB-EC"/>
</dbReference>
<proteinExistence type="inferred from homology"/>
<dbReference type="PANTHER" id="PTHR10993">
    <property type="entry name" value="OCTANOYLTRANSFERASE"/>
    <property type="match status" value="1"/>
</dbReference>
<feature type="domain" description="BPL/LPL catalytic" evidence="6">
    <location>
        <begin position="49"/>
        <end position="230"/>
    </location>
</feature>
<organism evidence="7 8">
    <name type="scientific">Calycomorphotria hydatis</name>
    <dbReference type="NCBI Taxonomy" id="2528027"/>
    <lineage>
        <taxon>Bacteria</taxon>
        <taxon>Pseudomonadati</taxon>
        <taxon>Planctomycetota</taxon>
        <taxon>Planctomycetia</taxon>
        <taxon>Planctomycetales</taxon>
        <taxon>Planctomycetaceae</taxon>
        <taxon>Calycomorphotria</taxon>
    </lineage>
</organism>
<dbReference type="InterPro" id="IPR004143">
    <property type="entry name" value="BPL_LPL_catalytic"/>
</dbReference>
<gene>
    <name evidence="7" type="primary">lipB</name>
    <name evidence="7" type="ORF">V22_17530</name>
</gene>